<feature type="chain" id="PRO_5046272562" description="Lipoprotein" evidence="2">
    <location>
        <begin position="18"/>
        <end position="204"/>
    </location>
</feature>
<feature type="region of interest" description="Disordered" evidence="1">
    <location>
        <begin position="24"/>
        <end position="73"/>
    </location>
</feature>
<keyword evidence="4" id="KW-1185">Reference proteome</keyword>
<evidence type="ECO:0000256" key="2">
    <source>
        <dbReference type="SAM" id="SignalP"/>
    </source>
</evidence>
<proteinExistence type="predicted"/>
<gene>
    <name evidence="3" type="ORF">QNM18_06645</name>
</gene>
<accession>A0ABT7EI90</accession>
<dbReference type="PROSITE" id="PS51257">
    <property type="entry name" value="PROKAR_LIPOPROTEIN"/>
    <property type="match status" value="1"/>
</dbReference>
<feature type="signal peptide" evidence="2">
    <location>
        <begin position="1"/>
        <end position="17"/>
    </location>
</feature>
<sequence length="204" mass="21918">MKTLTNLTAMFSITLLATLMTGCGGGGGGSESSSPAPAATQTNTQPAVSTNTNAAASEPQQTEPTQTPAQETAASMEDFMPQAELKESAATDSTDLYVMPDFKFRTSDEVTMEFSGENVFGESLAGRTIKIYSFDVEVPSVEDELMGNKELVATLRFNPSGQLQHTLTLPQTAKTMLVRVDSMLETNQVLFLLDSDETIVHTFK</sequence>
<evidence type="ECO:0000313" key="4">
    <source>
        <dbReference type="Proteomes" id="UP001231915"/>
    </source>
</evidence>
<comment type="caution">
    <text evidence="3">The sequence shown here is derived from an EMBL/GenBank/DDBJ whole genome shotgun (WGS) entry which is preliminary data.</text>
</comment>
<dbReference type="EMBL" id="JASJUT010000002">
    <property type="protein sequence ID" value="MDK2594744.1"/>
    <property type="molecule type" value="Genomic_DNA"/>
</dbReference>
<feature type="compositionally biased region" description="Low complexity" evidence="1">
    <location>
        <begin position="58"/>
        <end position="73"/>
    </location>
</feature>
<keyword evidence="2" id="KW-0732">Signal</keyword>
<reference evidence="3 4" key="1">
    <citation type="submission" date="2023-05" db="EMBL/GenBank/DDBJ databases">
        <title>Pseudoalteromonas ardens sp. nov., Pseudoalteromonas obscura sp. nov., and Pseudoalteromonas umbrosa sp. nov., isolated from the coral Montipora capitata.</title>
        <authorList>
            <person name="Thomas E.M."/>
            <person name="Smith E.M."/>
            <person name="Papke E."/>
            <person name="Shlafstein M.D."/>
            <person name="Oline D.K."/>
            <person name="Videau P."/>
            <person name="Saw J.H."/>
            <person name="Strangman W.K."/>
            <person name="Ushijima B."/>
        </authorList>
    </citation>
    <scope>NUCLEOTIDE SEQUENCE [LARGE SCALE GENOMIC DNA]</scope>
    <source>
        <strain evidence="3 4">P94</strain>
    </source>
</reference>
<organism evidence="3 4">
    <name type="scientific">Pseudoalteromonas obscura</name>
    <dbReference type="NCBI Taxonomy" id="3048491"/>
    <lineage>
        <taxon>Bacteria</taxon>
        <taxon>Pseudomonadati</taxon>
        <taxon>Pseudomonadota</taxon>
        <taxon>Gammaproteobacteria</taxon>
        <taxon>Alteromonadales</taxon>
        <taxon>Pseudoalteromonadaceae</taxon>
        <taxon>Pseudoalteromonas</taxon>
    </lineage>
</organism>
<evidence type="ECO:0000256" key="1">
    <source>
        <dbReference type="SAM" id="MobiDB-lite"/>
    </source>
</evidence>
<name>A0ABT7EI90_9GAMM</name>
<dbReference type="Proteomes" id="UP001231915">
    <property type="component" value="Unassembled WGS sequence"/>
</dbReference>
<dbReference type="RefSeq" id="WP_284136713.1">
    <property type="nucleotide sequence ID" value="NZ_JASJUT010000002.1"/>
</dbReference>
<evidence type="ECO:0008006" key="5">
    <source>
        <dbReference type="Google" id="ProtNLM"/>
    </source>
</evidence>
<protein>
    <recommendedName>
        <fullName evidence="5">Lipoprotein</fullName>
    </recommendedName>
</protein>
<evidence type="ECO:0000313" key="3">
    <source>
        <dbReference type="EMBL" id="MDK2594744.1"/>
    </source>
</evidence>
<feature type="compositionally biased region" description="Low complexity" evidence="1">
    <location>
        <begin position="31"/>
        <end position="47"/>
    </location>
</feature>